<dbReference type="PANTHER" id="PTHR10454">
    <property type="entry name" value="CASPASE"/>
    <property type="match status" value="1"/>
</dbReference>
<comment type="subunit">
    <text evidence="13">Heterotetramer that consists of two anti-parallel arranged heterodimers, each one formed by a 18 kDa (Caspase-6 subunit p18) and a 11 kDa (Caspase-6 subunit p11) subunit.</text>
</comment>
<evidence type="ECO:0000256" key="6">
    <source>
        <dbReference type="ARBA" id="ARBA00022703"/>
    </source>
</evidence>
<keyword evidence="8" id="KW-0788">Thiol protease</keyword>
<comment type="subcellular location">
    <subcellularLocation>
        <location evidence="2">Cytoplasm</location>
    </subcellularLocation>
    <subcellularLocation>
        <location evidence="1">Nucleus</location>
    </subcellularLocation>
</comment>
<dbReference type="PROSITE" id="PS50207">
    <property type="entry name" value="CASPASE_P10"/>
    <property type="match status" value="1"/>
</dbReference>
<dbReference type="InterPro" id="IPR002138">
    <property type="entry name" value="Pept_C14_p10"/>
</dbReference>
<comment type="similarity">
    <text evidence="3 16">Belongs to the peptidase C14A family.</text>
</comment>
<gene>
    <name evidence="19" type="ORF">DAT39_022846</name>
</gene>
<dbReference type="Gene3D" id="3.40.50.1460">
    <property type="match status" value="2"/>
</dbReference>
<evidence type="ECO:0000256" key="1">
    <source>
        <dbReference type="ARBA" id="ARBA00004123"/>
    </source>
</evidence>
<evidence type="ECO:0000256" key="7">
    <source>
        <dbReference type="ARBA" id="ARBA00022801"/>
    </source>
</evidence>
<dbReference type="EC" id="3.4.22.59" evidence="14"/>
<dbReference type="Proteomes" id="UP000727407">
    <property type="component" value="Unassembled WGS sequence"/>
</dbReference>
<dbReference type="FunFam" id="3.40.50.1460:FF:000001">
    <property type="entry name" value="Caspase-3 preproprotein"/>
    <property type="match status" value="1"/>
</dbReference>
<dbReference type="PANTHER" id="PTHR10454:SF206">
    <property type="entry name" value="CASPASE-6"/>
    <property type="match status" value="1"/>
</dbReference>
<name>A0A8J4T1X7_CLAMG</name>
<keyword evidence="4" id="KW-0963">Cytoplasm</keyword>
<evidence type="ECO:0000313" key="19">
    <source>
        <dbReference type="EMBL" id="KAF5884483.1"/>
    </source>
</evidence>
<keyword evidence="11" id="KW-0539">Nucleus</keyword>
<keyword evidence="6" id="KW-0053">Apoptosis</keyword>
<evidence type="ECO:0000256" key="10">
    <source>
        <dbReference type="ARBA" id="ARBA00023145"/>
    </source>
</evidence>
<dbReference type="SMART" id="SM00115">
    <property type="entry name" value="CASc"/>
    <property type="match status" value="1"/>
</dbReference>
<dbReference type="PROSITE" id="PS50208">
    <property type="entry name" value="CASPASE_P20"/>
    <property type="match status" value="2"/>
</dbReference>
<sequence>EPDAPLEYEMNHKRRGCALIFNQENVRNNKPRHGTNKDRDNLSKSFQALGFEVKPHNDKSKKDVLEVLHKAAQANHMETDCFVCVFLTHGKEGHIYASDDAIKIKEITDLFRGDQCKSLVGKPKIFIFQACAGKKREDAVTGMVAGDNDEEEEEEEAANIYTIPAGADFLMCYSVAEGFRSFRSGKFGSYYIQDFCEMLQKHGSTREFTELLTQVNLKVSQRDMHPKVAAANHADADCFVCVFLTHGETREIYAFDDKIKIKEVTDMFRGDQCKSLVGKPKIFIFQACAGDKYEEAVTGMLAGDSDDEDAVEKAANIYTIPAGADFIMCYSVAEDSKPCRNMN</sequence>
<dbReference type="GO" id="GO:0005634">
    <property type="term" value="C:nucleus"/>
    <property type="evidence" value="ECO:0007669"/>
    <property type="project" value="UniProtKB-SubCell"/>
</dbReference>
<dbReference type="InterPro" id="IPR016129">
    <property type="entry name" value="Caspase_his_AS"/>
</dbReference>
<keyword evidence="9" id="KW-0068">Autocatalytic cleavage</keyword>
<dbReference type="Pfam" id="PF00656">
    <property type="entry name" value="Peptidase_C14"/>
    <property type="match status" value="2"/>
</dbReference>
<evidence type="ECO:0000256" key="13">
    <source>
        <dbReference type="ARBA" id="ARBA00029473"/>
    </source>
</evidence>
<keyword evidence="7" id="KW-0378">Hydrolase</keyword>
<evidence type="ECO:0000256" key="11">
    <source>
        <dbReference type="ARBA" id="ARBA00023242"/>
    </source>
</evidence>
<proteinExistence type="inferred from homology"/>
<dbReference type="PROSITE" id="PS01121">
    <property type="entry name" value="CASPASE_HIS"/>
    <property type="match status" value="2"/>
</dbReference>
<reference evidence="19" key="1">
    <citation type="submission" date="2020-07" db="EMBL/GenBank/DDBJ databases">
        <title>Clarias magur genome sequencing, assembly and annotation.</title>
        <authorList>
            <person name="Kushwaha B."/>
            <person name="Kumar R."/>
            <person name="Das P."/>
            <person name="Joshi C.G."/>
            <person name="Kumar D."/>
            <person name="Nagpure N.S."/>
            <person name="Pandey M."/>
            <person name="Agarwal S."/>
            <person name="Srivastava S."/>
            <person name="Singh M."/>
            <person name="Sahoo L."/>
            <person name="Jayasankar P."/>
            <person name="Meher P.K."/>
            <person name="Koringa P.G."/>
            <person name="Iquebal M.A."/>
            <person name="Das S.P."/>
            <person name="Bit A."/>
            <person name="Patnaik S."/>
            <person name="Patel N."/>
            <person name="Shah T.M."/>
            <person name="Hinsu A."/>
            <person name="Jena J.K."/>
        </authorList>
    </citation>
    <scope>NUCLEOTIDE SEQUENCE</scope>
    <source>
        <strain evidence="19">CIFAMagur01</strain>
        <tissue evidence="19">Testis</tissue>
    </source>
</reference>
<protein>
    <recommendedName>
        <fullName evidence="15">Caspase-6</fullName>
        <ecNumber evidence="14">3.4.22.59</ecNumber>
    </recommendedName>
</protein>
<evidence type="ECO:0000256" key="12">
    <source>
        <dbReference type="ARBA" id="ARBA00029356"/>
    </source>
</evidence>
<feature type="non-terminal residue" evidence="19">
    <location>
        <position position="1"/>
    </location>
</feature>
<evidence type="ECO:0000256" key="16">
    <source>
        <dbReference type="RuleBase" id="RU003971"/>
    </source>
</evidence>
<feature type="domain" description="Caspase family p20" evidence="18">
    <location>
        <begin position="227"/>
        <end position="292"/>
    </location>
</feature>
<evidence type="ECO:0000259" key="18">
    <source>
        <dbReference type="PROSITE" id="PS50208"/>
    </source>
</evidence>
<comment type="caution">
    <text evidence="19">The sequence shown here is derived from an EMBL/GenBank/DDBJ whole genome shotgun (WGS) entry which is preliminary data.</text>
</comment>
<organism evidence="19 20">
    <name type="scientific">Clarias magur</name>
    <name type="common">Asian catfish</name>
    <name type="synonym">Macropteronotus magur</name>
    <dbReference type="NCBI Taxonomy" id="1594786"/>
    <lineage>
        <taxon>Eukaryota</taxon>
        <taxon>Metazoa</taxon>
        <taxon>Chordata</taxon>
        <taxon>Craniata</taxon>
        <taxon>Vertebrata</taxon>
        <taxon>Euteleostomi</taxon>
        <taxon>Actinopterygii</taxon>
        <taxon>Neopterygii</taxon>
        <taxon>Teleostei</taxon>
        <taxon>Ostariophysi</taxon>
        <taxon>Siluriformes</taxon>
        <taxon>Clariidae</taxon>
        <taxon>Clarias</taxon>
    </lineage>
</organism>
<evidence type="ECO:0000256" key="3">
    <source>
        <dbReference type="ARBA" id="ARBA00010134"/>
    </source>
</evidence>
<evidence type="ECO:0000256" key="14">
    <source>
        <dbReference type="ARBA" id="ARBA00029486"/>
    </source>
</evidence>
<keyword evidence="5" id="KW-0645">Protease</keyword>
<dbReference type="CDD" id="cd00032">
    <property type="entry name" value="CASc"/>
    <property type="match status" value="1"/>
</dbReference>
<dbReference type="GO" id="GO:0004197">
    <property type="term" value="F:cysteine-type endopeptidase activity"/>
    <property type="evidence" value="ECO:0007669"/>
    <property type="project" value="InterPro"/>
</dbReference>
<evidence type="ECO:0000256" key="2">
    <source>
        <dbReference type="ARBA" id="ARBA00004496"/>
    </source>
</evidence>
<evidence type="ECO:0000256" key="5">
    <source>
        <dbReference type="ARBA" id="ARBA00022670"/>
    </source>
</evidence>
<dbReference type="InterPro" id="IPR002398">
    <property type="entry name" value="Pept_C14"/>
</dbReference>
<dbReference type="InterPro" id="IPR001309">
    <property type="entry name" value="Pept_C14_p20"/>
</dbReference>
<keyword evidence="20" id="KW-1185">Reference proteome</keyword>
<evidence type="ECO:0000313" key="20">
    <source>
        <dbReference type="Proteomes" id="UP000727407"/>
    </source>
</evidence>
<dbReference type="GO" id="GO:0006915">
    <property type="term" value="P:apoptotic process"/>
    <property type="evidence" value="ECO:0007669"/>
    <property type="project" value="UniProtKB-KW"/>
</dbReference>
<accession>A0A8J4T1X7</accession>
<dbReference type="AlphaFoldDB" id="A0A8J4T1X7"/>
<dbReference type="GO" id="GO:0005737">
    <property type="term" value="C:cytoplasm"/>
    <property type="evidence" value="ECO:0007669"/>
    <property type="project" value="UniProtKB-SubCell"/>
</dbReference>
<dbReference type="EMBL" id="QNUK01001300">
    <property type="protein sequence ID" value="KAF5884483.1"/>
    <property type="molecule type" value="Genomic_DNA"/>
</dbReference>
<feature type="domain" description="Caspase family p20" evidence="18">
    <location>
        <begin position="14"/>
        <end position="135"/>
    </location>
</feature>
<dbReference type="PRINTS" id="PR00376">
    <property type="entry name" value="IL1BCENZYME"/>
</dbReference>
<dbReference type="InterPro" id="IPR029030">
    <property type="entry name" value="Caspase-like_dom_sf"/>
</dbReference>
<dbReference type="GO" id="GO:0043525">
    <property type="term" value="P:positive regulation of neuron apoptotic process"/>
    <property type="evidence" value="ECO:0007669"/>
    <property type="project" value="TreeGrafter"/>
</dbReference>
<dbReference type="GO" id="GO:0006508">
    <property type="term" value="P:proteolysis"/>
    <property type="evidence" value="ECO:0007669"/>
    <property type="project" value="UniProtKB-KW"/>
</dbReference>
<dbReference type="InterPro" id="IPR015917">
    <property type="entry name" value="Pept_C14A"/>
</dbReference>
<evidence type="ECO:0000256" key="8">
    <source>
        <dbReference type="ARBA" id="ARBA00022807"/>
    </source>
</evidence>
<evidence type="ECO:0000259" key="17">
    <source>
        <dbReference type="PROSITE" id="PS50207"/>
    </source>
</evidence>
<dbReference type="SUPFAM" id="SSF52129">
    <property type="entry name" value="Caspase-like"/>
    <property type="match status" value="2"/>
</dbReference>
<evidence type="ECO:0000256" key="4">
    <source>
        <dbReference type="ARBA" id="ARBA00022490"/>
    </source>
</evidence>
<evidence type="ECO:0000256" key="9">
    <source>
        <dbReference type="ARBA" id="ARBA00022813"/>
    </source>
</evidence>
<dbReference type="InterPro" id="IPR011600">
    <property type="entry name" value="Pept_C14_caspase"/>
</dbReference>
<feature type="domain" description="Caspase family p10" evidence="17">
    <location>
        <begin position="159"/>
        <end position="256"/>
    </location>
</feature>
<keyword evidence="10" id="KW-0865">Zymogen</keyword>
<evidence type="ECO:0000256" key="15">
    <source>
        <dbReference type="ARBA" id="ARBA00029534"/>
    </source>
</evidence>
<dbReference type="OrthoDB" id="6116485at2759"/>
<comment type="catalytic activity">
    <reaction evidence="12">
        <text>Strict requirement for Asp at position P1 and has a preferred cleavage sequence of Val-Glu-His-Asp-|-.</text>
        <dbReference type="EC" id="3.4.22.59"/>
    </reaction>
</comment>